<reference evidence="4 5" key="1">
    <citation type="journal article" date="2018" name="New Phytol.">
        <title>Comparative genomics and transcriptomics depict ericoid mycorrhizal fungi as versatile saprotrophs and plant mutualists.</title>
        <authorList>
            <person name="Martino E."/>
            <person name="Morin E."/>
            <person name="Grelet G.A."/>
            <person name="Kuo A."/>
            <person name="Kohler A."/>
            <person name="Daghino S."/>
            <person name="Barry K.W."/>
            <person name="Cichocki N."/>
            <person name="Clum A."/>
            <person name="Dockter R.B."/>
            <person name="Hainaut M."/>
            <person name="Kuo R.C."/>
            <person name="LaButti K."/>
            <person name="Lindahl B.D."/>
            <person name="Lindquist E.A."/>
            <person name="Lipzen A."/>
            <person name="Khouja H.R."/>
            <person name="Magnuson J."/>
            <person name="Murat C."/>
            <person name="Ohm R.A."/>
            <person name="Singer S.W."/>
            <person name="Spatafora J.W."/>
            <person name="Wang M."/>
            <person name="Veneault-Fourrey C."/>
            <person name="Henrissat B."/>
            <person name="Grigoriev I.V."/>
            <person name="Martin F.M."/>
            <person name="Perotto S."/>
        </authorList>
    </citation>
    <scope>NUCLEOTIDE SEQUENCE [LARGE SCALE GENOMIC DNA]</scope>
    <source>
        <strain evidence="4 5">ATCC 22711</strain>
    </source>
</reference>
<evidence type="ECO:0000259" key="3">
    <source>
        <dbReference type="SMART" id="SM00974"/>
    </source>
</evidence>
<feature type="region of interest" description="Disordered" evidence="1">
    <location>
        <begin position="143"/>
        <end position="162"/>
    </location>
</feature>
<dbReference type="Pfam" id="PF10544">
    <property type="entry name" value="T5orf172"/>
    <property type="match status" value="1"/>
</dbReference>
<evidence type="ECO:0000313" key="4">
    <source>
        <dbReference type="EMBL" id="PSS25193.1"/>
    </source>
</evidence>
<feature type="compositionally biased region" description="Basic and acidic residues" evidence="1">
    <location>
        <begin position="108"/>
        <end position="137"/>
    </location>
</feature>
<feature type="compositionally biased region" description="Low complexity" evidence="1">
    <location>
        <begin position="21"/>
        <end position="42"/>
    </location>
</feature>
<keyword evidence="2" id="KW-0472">Membrane</keyword>
<feature type="compositionally biased region" description="Acidic residues" evidence="1">
    <location>
        <begin position="249"/>
        <end position="265"/>
    </location>
</feature>
<dbReference type="GeneID" id="36573261"/>
<feature type="compositionally biased region" description="Polar residues" evidence="1">
    <location>
        <begin position="190"/>
        <end position="200"/>
    </location>
</feature>
<dbReference type="OrthoDB" id="3440467at2759"/>
<keyword evidence="2" id="KW-0812">Transmembrane</keyword>
<dbReference type="InParanoid" id="A0A2T3BA42"/>
<feature type="region of interest" description="Disordered" evidence="1">
    <location>
        <begin position="1"/>
        <end position="137"/>
    </location>
</feature>
<dbReference type="InterPro" id="IPR018306">
    <property type="entry name" value="Phage_T5_Orf172_DNA-bd"/>
</dbReference>
<dbReference type="EMBL" id="KZ679007">
    <property type="protein sequence ID" value="PSS25193.1"/>
    <property type="molecule type" value="Genomic_DNA"/>
</dbReference>
<feature type="compositionally biased region" description="Polar residues" evidence="1">
    <location>
        <begin position="47"/>
        <end position="61"/>
    </location>
</feature>
<dbReference type="Proteomes" id="UP000241818">
    <property type="component" value="Unassembled WGS sequence"/>
</dbReference>
<feature type="compositionally biased region" description="Polar residues" evidence="1">
    <location>
        <begin position="1"/>
        <end position="12"/>
    </location>
</feature>
<sequence>MSEPIASSSSMPAATRTPVRSTSSSLPTYSSPTIDPPSSIDDSLSDVESSTPIHNDSSTTSLEEEPSDLPKSPRLTPKLDNSKSSQKTVAPVLKNSQTRKTTPKRKATPKDKGVVSSLKKEIHSEEKRPLERTRRSERIRARSVGLDSPTFNRSLFVPRGNPSPLLALRQPLGKEEAGQDIGHLHGLSGQYESQNSTSDTEIGVEAQAAEQDLSAIAPEQDGAQLEIPSRPGTPSDHEQGEAESKSEAEAQEDDDEEDEEDEEEGEQTKAGNISTPSNKSGRPRFRPYSARKDDPSKIELKPKLDINSLIYNFIIKDHTVPEEAGWVYILQGPEYTAGHVKIGMTKTTPNTRAAKWRKDCGDPLLQLVADDYEDAFDYYPLVEKLVGYELSNERRKLYCEPCNKVHQEWFEVDVDIAHQKRRTWRNWILHHKPFEAGKLSPYWHWRAAKLKTSLYVVDWEEWTQPHDSDYWRYWRHELAVAVRYCRHELAVAVQAQFSTKRKDRQFWRNGADVLVILYCNFGEVGVFWGCLMLLIL</sequence>
<evidence type="ECO:0000256" key="2">
    <source>
        <dbReference type="SAM" id="Phobius"/>
    </source>
</evidence>
<keyword evidence="2" id="KW-1133">Transmembrane helix</keyword>
<dbReference type="PANTHER" id="PTHR28094">
    <property type="entry name" value="MEIOTICALLY UP-REGULATED GENE 113 PROTEIN"/>
    <property type="match status" value="1"/>
</dbReference>
<proteinExistence type="predicted"/>
<feature type="compositionally biased region" description="Polar residues" evidence="1">
    <location>
        <begin position="269"/>
        <end position="280"/>
    </location>
</feature>
<accession>A0A2T3BA42</accession>
<dbReference type="AlphaFoldDB" id="A0A2T3BA42"/>
<name>A0A2T3BA42_AMORE</name>
<evidence type="ECO:0000313" key="5">
    <source>
        <dbReference type="Proteomes" id="UP000241818"/>
    </source>
</evidence>
<dbReference type="SMART" id="SM00974">
    <property type="entry name" value="T5orf172"/>
    <property type="match status" value="1"/>
</dbReference>
<protein>
    <recommendedName>
        <fullName evidence="3">Bacteriophage T5 Orf172 DNA-binding domain-containing protein</fullName>
    </recommendedName>
</protein>
<feature type="transmembrane region" description="Helical" evidence="2">
    <location>
        <begin position="513"/>
        <end position="535"/>
    </location>
</feature>
<gene>
    <name evidence="4" type="ORF">M430DRAFT_25021</name>
</gene>
<feature type="region of interest" description="Disordered" evidence="1">
    <location>
        <begin position="224"/>
        <end position="296"/>
    </location>
</feature>
<dbReference type="InterPro" id="IPR053006">
    <property type="entry name" value="Meiosis_regulatory"/>
</dbReference>
<dbReference type="RefSeq" id="XP_024723792.1">
    <property type="nucleotide sequence ID" value="XM_024865180.1"/>
</dbReference>
<feature type="region of interest" description="Disordered" evidence="1">
    <location>
        <begin position="171"/>
        <end position="211"/>
    </location>
</feature>
<organism evidence="4 5">
    <name type="scientific">Amorphotheca resinae ATCC 22711</name>
    <dbReference type="NCBI Taxonomy" id="857342"/>
    <lineage>
        <taxon>Eukaryota</taxon>
        <taxon>Fungi</taxon>
        <taxon>Dikarya</taxon>
        <taxon>Ascomycota</taxon>
        <taxon>Pezizomycotina</taxon>
        <taxon>Leotiomycetes</taxon>
        <taxon>Helotiales</taxon>
        <taxon>Amorphothecaceae</taxon>
        <taxon>Amorphotheca</taxon>
    </lineage>
</organism>
<dbReference type="PANTHER" id="PTHR28094:SF1">
    <property type="entry name" value="MEIOTICALLY UP-REGULATED GENE 113 PROTEIN"/>
    <property type="match status" value="1"/>
</dbReference>
<feature type="compositionally biased region" description="Basic and acidic residues" evidence="1">
    <location>
        <begin position="235"/>
        <end position="248"/>
    </location>
</feature>
<feature type="domain" description="Bacteriophage T5 Orf172 DNA-binding" evidence="3">
    <location>
        <begin position="334"/>
        <end position="424"/>
    </location>
</feature>
<evidence type="ECO:0000256" key="1">
    <source>
        <dbReference type="SAM" id="MobiDB-lite"/>
    </source>
</evidence>
<keyword evidence="5" id="KW-1185">Reference proteome</keyword>